<name>A0ABU6IEU1_9ACTN</name>
<dbReference type="Gene3D" id="1.10.1200.120">
    <property type="entry name" value="Large-conductance mechanosensitive channel, MscL, domain 1"/>
    <property type="match status" value="1"/>
</dbReference>
<evidence type="ECO:0000256" key="8">
    <source>
        <dbReference type="ARBA" id="ARBA00023136"/>
    </source>
</evidence>
<evidence type="ECO:0000256" key="6">
    <source>
        <dbReference type="ARBA" id="ARBA00022989"/>
    </source>
</evidence>
<evidence type="ECO:0000256" key="4">
    <source>
        <dbReference type="ARBA" id="ARBA00022475"/>
    </source>
</evidence>
<proteinExistence type="inferred from homology"/>
<dbReference type="PANTHER" id="PTHR30266:SF2">
    <property type="entry name" value="LARGE-CONDUCTANCE MECHANOSENSITIVE CHANNEL"/>
    <property type="match status" value="1"/>
</dbReference>
<evidence type="ECO:0000256" key="10">
    <source>
        <dbReference type="HAMAP-Rule" id="MF_00115"/>
    </source>
</evidence>
<dbReference type="InterPro" id="IPR037673">
    <property type="entry name" value="MSC/AndL"/>
</dbReference>
<dbReference type="SUPFAM" id="SSF81330">
    <property type="entry name" value="Gated mechanosensitive channel"/>
    <property type="match status" value="1"/>
</dbReference>
<evidence type="ECO:0000256" key="2">
    <source>
        <dbReference type="ARBA" id="ARBA00007254"/>
    </source>
</evidence>
<keyword evidence="5 10" id="KW-0812">Transmembrane</keyword>
<keyword evidence="12" id="KW-1185">Reference proteome</keyword>
<comment type="similarity">
    <text evidence="2 10">Belongs to the MscL family.</text>
</comment>
<keyword evidence="8 10" id="KW-0472">Membrane</keyword>
<comment type="function">
    <text evidence="10">Channel that opens in response to stretch forces in the membrane lipid bilayer. May participate in the regulation of osmotic pressure changes within the cell.</text>
</comment>
<evidence type="ECO:0000256" key="9">
    <source>
        <dbReference type="ARBA" id="ARBA00023303"/>
    </source>
</evidence>
<dbReference type="Pfam" id="PF01741">
    <property type="entry name" value="MscL"/>
    <property type="match status" value="1"/>
</dbReference>
<dbReference type="RefSeq" id="WP_338208426.1">
    <property type="nucleotide sequence ID" value="NZ_JAYMFF010000002.1"/>
</dbReference>
<feature type="transmembrane region" description="Helical" evidence="10">
    <location>
        <begin position="73"/>
        <end position="94"/>
    </location>
</feature>
<keyword evidence="6 10" id="KW-1133">Transmembrane helix</keyword>
<keyword evidence="3 10" id="KW-0813">Transport</keyword>
<dbReference type="PROSITE" id="PS01327">
    <property type="entry name" value="MSCL"/>
    <property type="match status" value="1"/>
</dbReference>
<keyword evidence="7 10" id="KW-0406">Ion transport</keyword>
<keyword evidence="9 10" id="KW-0407">Ion channel</keyword>
<dbReference type="InterPro" id="IPR036019">
    <property type="entry name" value="MscL_channel"/>
</dbReference>
<dbReference type="InterPro" id="IPR019823">
    <property type="entry name" value="Mechanosensitive_channel_CS"/>
</dbReference>
<comment type="subunit">
    <text evidence="10">Homopentamer.</text>
</comment>
<dbReference type="NCBIfam" id="TIGR00220">
    <property type="entry name" value="mscL"/>
    <property type="match status" value="1"/>
</dbReference>
<organism evidence="11 12">
    <name type="scientific">Adlercreutzia wanghongyangiae</name>
    <dbReference type="NCBI Taxonomy" id="3111451"/>
    <lineage>
        <taxon>Bacteria</taxon>
        <taxon>Bacillati</taxon>
        <taxon>Actinomycetota</taxon>
        <taxon>Coriobacteriia</taxon>
        <taxon>Eggerthellales</taxon>
        <taxon>Eggerthellaceae</taxon>
        <taxon>Adlercreutzia</taxon>
    </lineage>
</organism>
<gene>
    <name evidence="10 11" type="primary">mscL</name>
    <name evidence="11" type="ORF">VIN30_00590</name>
</gene>
<evidence type="ECO:0000256" key="7">
    <source>
        <dbReference type="ARBA" id="ARBA00023065"/>
    </source>
</evidence>
<dbReference type="Proteomes" id="UP001349994">
    <property type="component" value="Unassembled WGS sequence"/>
</dbReference>
<dbReference type="EMBL" id="JAYMFF010000002">
    <property type="protein sequence ID" value="MEC4174946.1"/>
    <property type="molecule type" value="Genomic_DNA"/>
</dbReference>
<dbReference type="InterPro" id="IPR001185">
    <property type="entry name" value="MS_channel"/>
</dbReference>
<evidence type="ECO:0000256" key="3">
    <source>
        <dbReference type="ARBA" id="ARBA00022448"/>
    </source>
</evidence>
<evidence type="ECO:0000256" key="5">
    <source>
        <dbReference type="ARBA" id="ARBA00022692"/>
    </source>
</evidence>
<dbReference type="HAMAP" id="MF_00115">
    <property type="entry name" value="MscL"/>
    <property type="match status" value="1"/>
</dbReference>
<evidence type="ECO:0000313" key="11">
    <source>
        <dbReference type="EMBL" id="MEC4174946.1"/>
    </source>
</evidence>
<dbReference type="PANTHER" id="PTHR30266">
    <property type="entry name" value="MECHANOSENSITIVE CHANNEL MSCL"/>
    <property type="match status" value="1"/>
</dbReference>
<comment type="subcellular location">
    <subcellularLocation>
        <location evidence="1 10">Cell membrane</location>
        <topology evidence="1 10">Multi-pass membrane protein</topology>
    </subcellularLocation>
</comment>
<keyword evidence="4 10" id="KW-1003">Cell membrane</keyword>
<protein>
    <recommendedName>
        <fullName evidence="10">Large-conductance mechanosensitive channel</fullName>
    </recommendedName>
</protein>
<reference evidence="11 12" key="1">
    <citation type="submission" date="2024-01" db="EMBL/GenBank/DDBJ databases">
        <title>novel species in genus Adlercreutzia.</title>
        <authorList>
            <person name="Liu X."/>
        </authorList>
    </citation>
    <scope>NUCLEOTIDE SEQUENCE [LARGE SCALE GENOMIC DNA]</scope>
    <source>
        <strain evidence="11 12">R7</strain>
    </source>
</reference>
<dbReference type="PRINTS" id="PR01264">
    <property type="entry name" value="MECHCHANNEL"/>
</dbReference>
<accession>A0ABU6IEU1</accession>
<evidence type="ECO:0000313" key="12">
    <source>
        <dbReference type="Proteomes" id="UP001349994"/>
    </source>
</evidence>
<comment type="caution">
    <text evidence="11">The sequence shown here is derived from an EMBL/GenBank/DDBJ whole genome shotgun (WGS) entry which is preliminary data.</text>
</comment>
<sequence length="159" mass="17102">MKNLLAEFKEFINRGNVIDMAVGIIIGAAFTAIVTSLTDNIINPFIKLITGGNGTDVAGLTIPVPGTENGIDFGAFISAIINFLIVAWVVFLMVKAFNKMKDAGAKKLVRRNGKNEEIIEHAPTCPFCLEEINVGATRCPHCTAELPAPAEMTVEVVEK</sequence>
<evidence type="ECO:0000256" key="1">
    <source>
        <dbReference type="ARBA" id="ARBA00004651"/>
    </source>
</evidence>
<feature type="transmembrane region" description="Helical" evidence="10">
    <location>
        <begin position="20"/>
        <end position="38"/>
    </location>
</feature>